<dbReference type="AlphaFoldDB" id="A0A2P2E800"/>
<feature type="region of interest" description="Disordered" evidence="8">
    <location>
        <begin position="307"/>
        <end position="345"/>
    </location>
</feature>
<dbReference type="Gene3D" id="1.10.530.40">
    <property type="match status" value="1"/>
</dbReference>
<dbReference type="Pfam" id="PF00959">
    <property type="entry name" value="Phage_lysozyme"/>
    <property type="match status" value="1"/>
</dbReference>
<dbReference type="SUPFAM" id="SSF53955">
    <property type="entry name" value="Lysozyme-like"/>
    <property type="match status" value="1"/>
</dbReference>
<evidence type="ECO:0000313" key="10">
    <source>
        <dbReference type="EMBL" id="GBF57186.1"/>
    </source>
</evidence>
<dbReference type="Proteomes" id="UP000245086">
    <property type="component" value="Unassembled WGS sequence"/>
</dbReference>
<dbReference type="GO" id="GO:0009253">
    <property type="term" value="P:peptidoglycan catabolic process"/>
    <property type="evidence" value="ECO:0007669"/>
    <property type="project" value="InterPro"/>
</dbReference>
<accession>A0A2P2E800</accession>
<keyword evidence="5" id="KW-1035">Host cytoplasm</keyword>
<dbReference type="EMBL" id="BFBR01000002">
    <property type="protein sequence ID" value="GBF57186.1"/>
    <property type="molecule type" value="Genomic_DNA"/>
</dbReference>
<dbReference type="GO" id="GO:0031640">
    <property type="term" value="P:killing of cells of another organism"/>
    <property type="evidence" value="ECO:0007669"/>
    <property type="project" value="UniProtKB-KW"/>
</dbReference>
<comment type="catalytic activity">
    <reaction evidence="1 7">
        <text>Hydrolysis of (1-&gt;4)-beta-linkages between N-acetylmuramic acid and N-acetyl-D-glucosamine residues in a peptidoglycan and between N-acetyl-D-glucosamine residues in chitodextrins.</text>
        <dbReference type="EC" id="3.2.1.17"/>
    </reaction>
</comment>
<evidence type="ECO:0000256" key="3">
    <source>
        <dbReference type="ARBA" id="ARBA00022638"/>
    </source>
</evidence>
<feature type="compositionally biased region" description="Polar residues" evidence="8">
    <location>
        <begin position="331"/>
        <end position="340"/>
    </location>
</feature>
<evidence type="ECO:0000256" key="9">
    <source>
        <dbReference type="SAM" id="Phobius"/>
    </source>
</evidence>
<protein>
    <recommendedName>
        <fullName evidence="7">Lysozyme</fullName>
        <ecNumber evidence="7">3.2.1.17</ecNumber>
    </recommendedName>
</protein>
<evidence type="ECO:0000256" key="2">
    <source>
        <dbReference type="ARBA" id="ARBA00022529"/>
    </source>
</evidence>
<dbReference type="GO" id="GO:0042742">
    <property type="term" value="P:defense response to bacterium"/>
    <property type="evidence" value="ECO:0007669"/>
    <property type="project" value="UniProtKB-KW"/>
</dbReference>
<dbReference type="HAMAP" id="MF_04110">
    <property type="entry name" value="ENDOLYSIN_T4"/>
    <property type="match status" value="1"/>
</dbReference>
<dbReference type="InterPro" id="IPR034690">
    <property type="entry name" value="Endolysin_T4_type"/>
</dbReference>
<dbReference type="InterPro" id="IPR051018">
    <property type="entry name" value="Bacteriophage_GH24"/>
</dbReference>
<dbReference type="InterPro" id="IPR023346">
    <property type="entry name" value="Lysozyme-like_dom_sf"/>
</dbReference>
<evidence type="ECO:0000256" key="5">
    <source>
        <dbReference type="ARBA" id="ARBA00023200"/>
    </source>
</evidence>
<keyword evidence="9" id="KW-1133">Transmembrane helix</keyword>
<gene>
    <name evidence="10" type="primary">rrrD</name>
    <name evidence="10" type="ORF">PbB2_00847</name>
</gene>
<keyword evidence="9" id="KW-0812">Transmembrane</keyword>
<keyword evidence="3 7" id="KW-0081">Bacteriolytic enzyme</keyword>
<proteinExistence type="inferred from homology"/>
<dbReference type="InterPro" id="IPR002196">
    <property type="entry name" value="Glyco_hydro_24"/>
</dbReference>
<keyword evidence="4 7" id="KW-0378">Hydrolase</keyword>
<keyword evidence="9" id="KW-0472">Membrane</keyword>
<evidence type="ECO:0000313" key="11">
    <source>
        <dbReference type="Proteomes" id="UP000245086"/>
    </source>
</evidence>
<feature type="transmembrane region" description="Helical" evidence="9">
    <location>
        <begin position="418"/>
        <end position="441"/>
    </location>
</feature>
<comment type="caution">
    <text evidence="10">The sequence shown here is derived from an EMBL/GenBank/DDBJ whole genome shotgun (WGS) entry which is preliminary data.</text>
</comment>
<feature type="transmembrane region" description="Helical" evidence="9">
    <location>
        <begin position="379"/>
        <end position="398"/>
    </location>
</feature>
<organism evidence="10 11">
    <name type="scientific">Candidatus Phycosocius bacilliformis</name>
    <dbReference type="NCBI Taxonomy" id="1445552"/>
    <lineage>
        <taxon>Bacteria</taxon>
        <taxon>Pseudomonadati</taxon>
        <taxon>Pseudomonadota</taxon>
        <taxon>Alphaproteobacteria</taxon>
        <taxon>Caulobacterales</taxon>
        <taxon>Caulobacterales incertae sedis</taxon>
        <taxon>Candidatus Phycosocius</taxon>
    </lineage>
</organism>
<sequence>MSRLTASRAAVDLIASFEGFRARAARTPDGRWTLGFGHVATAREGLTVTRAEAEDLLRWDLRPVEDVIRQSALTPLNQNQFDALVSFAFNIGLSNFATSDVLSYLNQGQPIAAALAMHAWRRAKVNGRVLVVDALVRRRAAEAALFLEPLGPRPAAPTSVLTPQIDYAAALLSHASDPRAVALSVGEDGATIETAPVPVSNELALHGEAQTSMPPQTTDNEISPIASRPVEELEAVAKTEIKPDPMVKPEPAQAERVVEPGVRSMPLLPDEESLEPAPLDPEPTLASVIAAEKGQSISVPRAQVREAVPGPVPANGTAPVMPTPANDGPVQAQNQPSSMQPAPWSAAVEGAGPDLTSSGIHIVPPGGDLVEKKAGPKRLTWVLLALGAILMAGGLWFAHLLGILPPDPEGQKVTLKGLFAAITACFGFVILVTSAVALAGGEGHGDEADLMR</sequence>
<evidence type="ECO:0000256" key="1">
    <source>
        <dbReference type="ARBA" id="ARBA00000632"/>
    </source>
</evidence>
<dbReference type="GO" id="GO:0003796">
    <property type="term" value="F:lysozyme activity"/>
    <property type="evidence" value="ECO:0007669"/>
    <property type="project" value="UniProtKB-EC"/>
</dbReference>
<dbReference type="InterPro" id="IPR033907">
    <property type="entry name" value="Endolysin_autolysin"/>
</dbReference>
<evidence type="ECO:0000256" key="6">
    <source>
        <dbReference type="ARBA" id="ARBA00023295"/>
    </source>
</evidence>
<reference evidence="10 11" key="1">
    <citation type="journal article" date="2018" name="Genome Announc.">
        <title>Draft Genome Sequence of "Candidatus Phycosocius bacilliformis," an Alphaproteobacterial Ectosymbiont of the Hydrocarbon-Producing Green Alga Botryococcus braunii.</title>
        <authorList>
            <person name="Tanabe Y."/>
            <person name="Yamaguchi H."/>
            <person name="Watanabe M.M."/>
        </authorList>
    </citation>
    <scope>NUCLEOTIDE SEQUENCE [LARGE SCALE GENOMIC DNA]</scope>
    <source>
        <strain evidence="10 11">BOTRYCO-2</strain>
    </source>
</reference>
<dbReference type="PANTHER" id="PTHR38107:SF3">
    <property type="entry name" value="LYSOZYME RRRD-RELATED"/>
    <property type="match status" value="1"/>
</dbReference>
<dbReference type="OrthoDB" id="5327667at2"/>
<evidence type="ECO:0000256" key="8">
    <source>
        <dbReference type="SAM" id="MobiDB-lite"/>
    </source>
</evidence>
<dbReference type="CDD" id="cd00737">
    <property type="entry name" value="lyz_endolysin_autolysin"/>
    <property type="match status" value="1"/>
</dbReference>
<dbReference type="EC" id="3.2.1.17" evidence="7"/>
<dbReference type="PANTHER" id="PTHR38107">
    <property type="match status" value="1"/>
</dbReference>
<comment type="similarity">
    <text evidence="7">Belongs to the glycosyl hydrolase 24 family.</text>
</comment>
<dbReference type="InterPro" id="IPR023347">
    <property type="entry name" value="Lysozyme_dom_sf"/>
</dbReference>
<keyword evidence="6 7" id="KW-0326">Glycosidase</keyword>
<evidence type="ECO:0000256" key="4">
    <source>
        <dbReference type="ARBA" id="ARBA00022801"/>
    </source>
</evidence>
<name>A0A2P2E800_9PROT</name>
<dbReference type="RefSeq" id="WP_108984061.1">
    <property type="nucleotide sequence ID" value="NZ_BFBR01000002.1"/>
</dbReference>
<keyword evidence="11" id="KW-1185">Reference proteome</keyword>
<dbReference type="GO" id="GO:0016998">
    <property type="term" value="P:cell wall macromolecule catabolic process"/>
    <property type="evidence" value="ECO:0007669"/>
    <property type="project" value="InterPro"/>
</dbReference>
<feature type="region of interest" description="Disordered" evidence="8">
    <location>
        <begin position="239"/>
        <end position="280"/>
    </location>
</feature>
<evidence type="ECO:0000256" key="7">
    <source>
        <dbReference type="RuleBase" id="RU003788"/>
    </source>
</evidence>
<keyword evidence="2 7" id="KW-0929">Antimicrobial</keyword>